<keyword evidence="3" id="KW-0238">DNA-binding</keyword>
<dbReference type="GO" id="GO:0003700">
    <property type="term" value="F:DNA-binding transcription factor activity"/>
    <property type="evidence" value="ECO:0007669"/>
    <property type="project" value="InterPro"/>
</dbReference>
<dbReference type="RefSeq" id="WP_068162426.1">
    <property type="nucleotide sequence ID" value="NZ_JXJX01000007.1"/>
</dbReference>
<dbReference type="STRING" id="1348632.GCA_001591745_00986"/>
<dbReference type="PRINTS" id="PR00039">
    <property type="entry name" value="HTHLYSR"/>
</dbReference>
<dbReference type="FunFam" id="1.10.10.10:FF:000001">
    <property type="entry name" value="LysR family transcriptional regulator"/>
    <property type="match status" value="1"/>
</dbReference>
<reference evidence="6 7" key="1">
    <citation type="submission" date="2014-12" db="EMBL/GenBank/DDBJ databases">
        <title>Draft genome sequences of 10 type strains of Lactococcus.</title>
        <authorList>
            <person name="Sun Z."/>
            <person name="Zhong Z."/>
            <person name="Liu W."/>
            <person name="Zhang W."/>
            <person name="Zhang H."/>
        </authorList>
    </citation>
    <scope>NUCLEOTIDE SEQUENCE [LARGE SCALE GENOMIC DNA]</scope>
    <source>
        <strain evidence="6 7">DSM 20686</strain>
    </source>
</reference>
<dbReference type="InterPro" id="IPR005119">
    <property type="entry name" value="LysR_subst-bd"/>
</dbReference>
<dbReference type="PROSITE" id="PS50931">
    <property type="entry name" value="HTH_LYSR"/>
    <property type="match status" value="1"/>
</dbReference>
<evidence type="ECO:0000256" key="1">
    <source>
        <dbReference type="ARBA" id="ARBA00009437"/>
    </source>
</evidence>
<dbReference type="Pfam" id="PF03466">
    <property type="entry name" value="LysR_substrate"/>
    <property type="match status" value="1"/>
</dbReference>
<gene>
    <name evidence="6" type="ORF">RU87_GL001599</name>
</gene>
<dbReference type="AlphaFoldDB" id="A0A2A5RZS1"/>
<accession>A0A2A5RZS1</accession>
<evidence type="ECO:0000256" key="4">
    <source>
        <dbReference type="ARBA" id="ARBA00023163"/>
    </source>
</evidence>
<dbReference type="EMBL" id="JXJX01000007">
    <property type="protein sequence ID" value="PCS06746.1"/>
    <property type="molecule type" value="Genomic_DNA"/>
</dbReference>
<dbReference type="InterPro" id="IPR036390">
    <property type="entry name" value="WH_DNA-bd_sf"/>
</dbReference>
<evidence type="ECO:0000259" key="5">
    <source>
        <dbReference type="PROSITE" id="PS50931"/>
    </source>
</evidence>
<sequence length="279" mass="31429">MEELTYFVQVATLLSFSQVAQSMGVSQPAVSQKIKLLEKKMGCQLFFRFGKRVMLTPEGKLFLTYAENAILAFNTISKTLTDKTQKQLTLAGDEHFLSILLKTLSDLDVQAIEITNSRQVIELIENDTYDIGVLWGNHSLPGLHRVELSSNRLVLAGSKRLINAYKTSGTLHLIRYDVAGAYKNFLENFIQTVGLTPTRVTTYNNLNLMKKAMLEEIGLAVISTDIIYDELHDGSLAIFEFPETTLSIKNAMIYKQNHPQIDQITTLITTIKQSIKTKY</sequence>
<name>A0A2A5RZS1_9LACT</name>
<proteinExistence type="inferred from homology"/>
<dbReference type="SUPFAM" id="SSF53850">
    <property type="entry name" value="Periplasmic binding protein-like II"/>
    <property type="match status" value="1"/>
</dbReference>
<dbReference type="Gene3D" id="1.10.10.10">
    <property type="entry name" value="Winged helix-like DNA-binding domain superfamily/Winged helix DNA-binding domain"/>
    <property type="match status" value="1"/>
</dbReference>
<keyword evidence="2" id="KW-0805">Transcription regulation</keyword>
<dbReference type="SUPFAM" id="SSF46785">
    <property type="entry name" value="Winged helix' DNA-binding domain"/>
    <property type="match status" value="1"/>
</dbReference>
<dbReference type="PANTHER" id="PTHR30126:SF40">
    <property type="entry name" value="HTH-TYPE TRANSCRIPTIONAL REGULATOR GLTR"/>
    <property type="match status" value="1"/>
</dbReference>
<dbReference type="Pfam" id="PF00126">
    <property type="entry name" value="HTH_1"/>
    <property type="match status" value="1"/>
</dbReference>
<keyword evidence="7" id="KW-1185">Reference proteome</keyword>
<organism evidence="6 7">
    <name type="scientific">Pseudolactococcus plantarum</name>
    <dbReference type="NCBI Taxonomy" id="1365"/>
    <lineage>
        <taxon>Bacteria</taxon>
        <taxon>Bacillati</taxon>
        <taxon>Bacillota</taxon>
        <taxon>Bacilli</taxon>
        <taxon>Lactobacillales</taxon>
        <taxon>Streptococcaceae</taxon>
        <taxon>Pseudolactococcus</taxon>
    </lineage>
</organism>
<evidence type="ECO:0000256" key="3">
    <source>
        <dbReference type="ARBA" id="ARBA00023125"/>
    </source>
</evidence>
<comment type="caution">
    <text evidence="6">The sequence shown here is derived from an EMBL/GenBank/DDBJ whole genome shotgun (WGS) entry which is preliminary data.</text>
</comment>
<dbReference type="Gene3D" id="3.40.190.290">
    <property type="match status" value="1"/>
</dbReference>
<dbReference type="InterPro" id="IPR000847">
    <property type="entry name" value="LysR_HTH_N"/>
</dbReference>
<evidence type="ECO:0000256" key="2">
    <source>
        <dbReference type="ARBA" id="ARBA00023015"/>
    </source>
</evidence>
<evidence type="ECO:0000313" key="7">
    <source>
        <dbReference type="Proteomes" id="UP000242246"/>
    </source>
</evidence>
<dbReference type="OrthoDB" id="119203at2"/>
<comment type="similarity">
    <text evidence="1">Belongs to the LysR transcriptional regulatory family.</text>
</comment>
<evidence type="ECO:0000313" key="6">
    <source>
        <dbReference type="EMBL" id="PCS06746.1"/>
    </source>
</evidence>
<dbReference type="Proteomes" id="UP000242246">
    <property type="component" value="Unassembled WGS sequence"/>
</dbReference>
<feature type="domain" description="HTH lysR-type" evidence="5">
    <location>
        <begin position="1"/>
        <end position="56"/>
    </location>
</feature>
<dbReference type="PANTHER" id="PTHR30126">
    <property type="entry name" value="HTH-TYPE TRANSCRIPTIONAL REGULATOR"/>
    <property type="match status" value="1"/>
</dbReference>
<dbReference type="CDD" id="cd05466">
    <property type="entry name" value="PBP2_LTTR_substrate"/>
    <property type="match status" value="1"/>
</dbReference>
<dbReference type="GO" id="GO:0000976">
    <property type="term" value="F:transcription cis-regulatory region binding"/>
    <property type="evidence" value="ECO:0007669"/>
    <property type="project" value="TreeGrafter"/>
</dbReference>
<keyword evidence="4" id="KW-0804">Transcription</keyword>
<protein>
    <recommendedName>
        <fullName evidence="5">HTH lysR-type domain-containing protein</fullName>
    </recommendedName>
</protein>
<dbReference type="InterPro" id="IPR036388">
    <property type="entry name" value="WH-like_DNA-bd_sf"/>
</dbReference>